<name>A0A1C7DPN6_9BACL</name>
<dbReference type="KEGG" id="phc:BBI08_06200"/>
<proteinExistence type="predicted"/>
<dbReference type="Proteomes" id="UP000092687">
    <property type="component" value="Chromosome"/>
</dbReference>
<protein>
    <submittedName>
        <fullName evidence="1">Uncharacterized protein</fullName>
    </submittedName>
</protein>
<dbReference type="EMBL" id="CP016537">
    <property type="protein sequence ID" value="ANU13456.1"/>
    <property type="molecule type" value="Genomic_DNA"/>
</dbReference>
<accession>A0A1C7DPN6</accession>
<reference evidence="1" key="1">
    <citation type="submission" date="2016-10" db="EMBL/GenBank/DDBJ databases">
        <authorList>
            <person name="de Groot N.N."/>
        </authorList>
    </citation>
    <scope>NUCLEOTIDE SEQUENCE</scope>
    <source>
        <strain evidence="1">DSM 24743</strain>
    </source>
</reference>
<organism evidence="1 2">
    <name type="scientific">Planococcus halocryophilus</name>
    <dbReference type="NCBI Taxonomy" id="1215089"/>
    <lineage>
        <taxon>Bacteria</taxon>
        <taxon>Bacillati</taxon>
        <taxon>Bacillota</taxon>
        <taxon>Bacilli</taxon>
        <taxon>Bacillales</taxon>
        <taxon>Caryophanaceae</taxon>
        <taxon>Planococcus</taxon>
    </lineage>
</organism>
<evidence type="ECO:0000313" key="2">
    <source>
        <dbReference type="Proteomes" id="UP000092687"/>
    </source>
</evidence>
<dbReference type="RefSeq" id="WP_040850876.1">
    <property type="nucleotide sequence ID" value="NZ_CP016537.2"/>
</dbReference>
<dbReference type="STRING" id="1215089.BBI08_06200"/>
<keyword evidence="2" id="KW-1185">Reference proteome</keyword>
<evidence type="ECO:0000313" key="1">
    <source>
        <dbReference type="EMBL" id="ANU13456.1"/>
    </source>
</evidence>
<sequence length="84" mass="10349">MNLNFKEGMTYLDWPKRRAIVHYRSEGVMVVRLVFNFQKGVPDELDEALKFFMRFRSQEEEDEYLKEKRKDVWDKLCKSRERLV</sequence>
<dbReference type="AlphaFoldDB" id="A0A1C7DPN6"/>
<gene>
    <name evidence="1" type="ORF">BBI08_06200</name>
</gene>